<reference evidence="1 2" key="1">
    <citation type="journal article" date="2016" name="Antonie Van Leeuwenhoek">
        <title>Bacillus depressus sp. nov., isolated from soil of a sunflower field.</title>
        <authorList>
            <person name="Wei X."/>
            <person name="Xin D."/>
            <person name="Xin Y."/>
            <person name="Zhang H."/>
            <person name="Wang T."/>
            <person name="Zhang J."/>
        </authorList>
    </citation>
    <scope>NUCLEOTIDE SEQUENCE [LARGE SCALE GENOMIC DNA]</scope>
    <source>
        <strain evidence="1 2">BZ1</strain>
    </source>
</reference>
<dbReference type="EMBL" id="WBOS01000011">
    <property type="protein sequence ID" value="KAB2331591.1"/>
    <property type="molecule type" value="Genomic_DNA"/>
</dbReference>
<dbReference type="OrthoDB" id="2884045at2"/>
<evidence type="ECO:0000313" key="1">
    <source>
        <dbReference type="EMBL" id="KAB2331591.1"/>
    </source>
</evidence>
<organism evidence="1 2">
    <name type="scientific">Cytobacillus depressus</name>
    <dbReference type="NCBI Taxonomy" id="1602942"/>
    <lineage>
        <taxon>Bacteria</taxon>
        <taxon>Bacillati</taxon>
        <taxon>Bacillota</taxon>
        <taxon>Bacilli</taxon>
        <taxon>Bacillales</taxon>
        <taxon>Bacillaceae</taxon>
        <taxon>Cytobacillus</taxon>
    </lineage>
</organism>
<gene>
    <name evidence="1" type="ORF">F7731_18640</name>
</gene>
<name>A0A6L3V348_9BACI</name>
<accession>A0A6L3V348</accession>
<proteinExistence type="predicted"/>
<dbReference type="RefSeq" id="WP_151536291.1">
    <property type="nucleotide sequence ID" value="NZ_WBOS01000011.1"/>
</dbReference>
<sequence>MKNNKFKLFTACIIVNLIFTAGCSNDEREDVTTIDVDIAHDKLLEEVVKKNNLLIQNGIELSSIWADEQTETLHVGLLKINKRTEKKFKTILFDEILQGSVKLNLFQEEPIKLH</sequence>
<protein>
    <submittedName>
        <fullName evidence="1">Uncharacterized protein</fullName>
    </submittedName>
</protein>
<comment type="caution">
    <text evidence="1">The sequence shown here is derived from an EMBL/GenBank/DDBJ whole genome shotgun (WGS) entry which is preliminary data.</text>
</comment>
<evidence type="ECO:0000313" key="2">
    <source>
        <dbReference type="Proteomes" id="UP000481030"/>
    </source>
</evidence>
<dbReference type="Proteomes" id="UP000481030">
    <property type="component" value="Unassembled WGS sequence"/>
</dbReference>
<keyword evidence="2" id="KW-1185">Reference proteome</keyword>
<dbReference type="AlphaFoldDB" id="A0A6L3V348"/>
<dbReference type="PROSITE" id="PS51257">
    <property type="entry name" value="PROKAR_LIPOPROTEIN"/>
    <property type="match status" value="1"/>
</dbReference>